<keyword evidence="4" id="KW-0963">Cytoplasm</keyword>
<dbReference type="Gene3D" id="3.40.50.300">
    <property type="entry name" value="P-loop containing nucleotide triphosphate hydrolases"/>
    <property type="match status" value="1"/>
</dbReference>
<name>A0A0H5SFU7_HERHM</name>
<evidence type="ECO:0000259" key="6">
    <source>
        <dbReference type="PROSITE" id="PS51721"/>
    </source>
</evidence>
<feature type="domain" description="CP-type G" evidence="6">
    <location>
        <begin position="10"/>
        <end position="178"/>
    </location>
</feature>
<comment type="function">
    <text evidence="4">Required for a late step of 50S ribosomal subunit assembly. Has GTPase activity.</text>
</comment>
<dbReference type="GO" id="GO:0003924">
    <property type="term" value="F:GTPase activity"/>
    <property type="evidence" value="ECO:0007669"/>
    <property type="project" value="TreeGrafter"/>
</dbReference>
<dbReference type="RefSeq" id="WP_103202459.1">
    <property type="nucleotide sequence ID" value="NZ_CVTD020000015.1"/>
</dbReference>
<dbReference type="Gene3D" id="1.10.1580.10">
    <property type="match status" value="1"/>
</dbReference>
<organism evidence="7 8">
    <name type="scientific">Herbinix hemicellulosilytica</name>
    <dbReference type="NCBI Taxonomy" id="1564487"/>
    <lineage>
        <taxon>Bacteria</taxon>
        <taxon>Bacillati</taxon>
        <taxon>Bacillota</taxon>
        <taxon>Clostridia</taxon>
        <taxon>Lachnospirales</taxon>
        <taxon>Lachnospiraceae</taxon>
        <taxon>Herbinix</taxon>
    </lineage>
</organism>
<keyword evidence="8" id="KW-1185">Reference proteome</keyword>
<dbReference type="EMBL" id="CVTD020000015">
    <property type="protein sequence ID" value="CRZ34339.1"/>
    <property type="molecule type" value="Genomic_DNA"/>
</dbReference>
<dbReference type="InterPro" id="IPR027417">
    <property type="entry name" value="P-loop_NTPase"/>
</dbReference>
<dbReference type="SUPFAM" id="SSF52540">
    <property type="entry name" value="P-loop containing nucleoside triphosphate hydrolases"/>
    <property type="match status" value="1"/>
</dbReference>
<dbReference type="PANTHER" id="PTHR45782:SF4">
    <property type="entry name" value="MITOCHONDRIAL RIBOSOME-ASSOCIATED GTPASE 1"/>
    <property type="match status" value="1"/>
</dbReference>
<evidence type="ECO:0000256" key="3">
    <source>
        <dbReference type="ARBA" id="ARBA00023134"/>
    </source>
</evidence>
<evidence type="ECO:0000256" key="4">
    <source>
        <dbReference type="PIRNR" id="PIRNR006230"/>
    </source>
</evidence>
<dbReference type="PANTHER" id="PTHR45782">
    <property type="entry name" value="MITOCHONDRIAL RIBOSOME-ASSOCIATED GTPASE 1"/>
    <property type="match status" value="1"/>
</dbReference>
<comment type="similarity">
    <text evidence="4">Belongs to the TRAFAC class YlqF/YawG GTPase family. MTG1 subfamily.</text>
</comment>
<dbReference type="InterPro" id="IPR030378">
    <property type="entry name" value="G_CP_dom"/>
</dbReference>
<dbReference type="InterPro" id="IPR019991">
    <property type="entry name" value="GTP-bd_ribosome_bgen"/>
</dbReference>
<comment type="subcellular location">
    <subcellularLocation>
        <location evidence="4">Cytoplasm</location>
    </subcellularLocation>
</comment>
<dbReference type="Proteomes" id="UP000236497">
    <property type="component" value="Unassembled WGS sequence"/>
</dbReference>
<dbReference type="PROSITE" id="PS51721">
    <property type="entry name" value="G_CP"/>
    <property type="match status" value="1"/>
</dbReference>
<feature type="binding site" evidence="5">
    <location>
        <begin position="58"/>
        <end position="61"/>
    </location>
    <ligand>
        <name>GTP</name>
        <dbReference type="ChEBI" id="CHEBI:37565"/>
    </ligand>
</feature>
<gene>
    <name evidence="7" type="primary">rbgA</name>
    <name evidence="7" type="ORF">HHT355_1137</name>
</gene>
<dbReference type="InterPro" id="IPR023179">
    <property type="entry name" value="GTP-bd_ortho_bundle_sf"/>
</dbReference>
<reference evidence="7 8" key="1">
    <citation type="submission" date="2015-06" db="EMBL/GenBank/DDBJ databases">
        <authorList>
            <person name="Wibberg Daniel"/>
        </authorList>
    </citation>
    <scope>NUCLEOTIDE SEQUENCE [LARGE SCALE GENOMIC DNA]</scope>
    <source>
        <strain evidence="7 8">T3/55T</strain>
    </source>
</reference>
<dbReference type="PIRSF" id="PIRSF006230">
    <property type="entry name" value="MG442"/>
    <property type="match status" value="1"/>
</dbReference>
<feature type="binding site" evidence="5">
    <location>
        <position position="174"/>
    </location>
    <ligand>
        <name>GTP</name>
        <dbReference type="ChEBI" id="CHEBI:37565"/>
    </ligand>
</feature>
<dbReference type="GO" id="GO:0006412">
    <property type="term" value="P:translation"/>
    <property type="evidence" value="ECO:0007669"/>
    <property type="project" value="TreeGrafter"/>
</dbReference>
<keyword evidence="2 4" id="KW-0547">Nucleotide-binding</keyword>
<accession>A0A0H5SFU7</accession>
<dbReference type="InterPro" id="IPR016478">
    <property type="entry name" value="GTPase_MTG1"/>
</dbReference>
<evidence type="ECO:0000256" key="5">
    <source>
        <dbReference type="PIRSR" id="PIRSR006230-1"/>
    </source>
</evidence>
<dbReference type="NCBIfam" id="TIGR03596">
    <property type="entry name" value="GTPase_YlqF"/>
    <property type="match status" value="1"/>
</dbReference>
<proteinExistence type="inferred from homology"/>
<dbReference type="FunFam" id="3.40.50.300:FF:000590">
    <property type="entry name" value="Ribosome biogenesis GTPase A"/>
    <property type="match status" value="1"/>
</dbReference>
<evidence type="ECO:0000256" key="1">
    <source>
        <dbReference type="ARBA" id="ARBA00014898"/>
    </source>
</evidence>
<dbReference type="AlphaFoldDB" id="A0A0H5SFU7"/>
<dbReference type="Pfam" id="PF01926">
    <property type="entry name" value="MMR_HSR1"/>
    <property type="match status" value="1"/>
</dbReference>
<dbReference type="CDD" id="cd01856">
    <property type="entry name" value="YlqF"/>
    <property type="match status" value="1"/>
</dbReference>
<feature type="binding site" evidence="5">
    <location>
        <begin position="130"/>
        <end position="135"/>
    </location>
    <ligand>
        <name>GTP</name>
        <dbReference type="ChEBI" id="CHEBI:37565"/>
    </ligand>
</feature>
<feature type="binding site" evidence="5">
    <location>
        <begin position="86"/>
        <end position="87"/>
    </location>
    <ligand>
        <name>GTP</name>
        <dbReference type="ChEBI" id="CHEBI:37565"/>
    </ligand>
</feature>
<dbReference type="OrthoDB" id="9779790at2"/>
<protein>
    <recommendedName>
        <fullName evidence="1 4">Ribosome biogenesis GTPase A</fullName>
    </recommendedName>
</protein>
<keyword evidence="3 4" id="KW-0342">GTP-binding</keyword>
<dbReference type="InterPro" id="IPR006073">
    <property type="entry name" value="GTP-bd"/>
</dbReference>
<dbReference type="GO" id="GO:0005525">
    <property type="term" value="F:GTP binding"/>
    <property type="evidence" value="ECO:0007669"/>
    <property type="project" value="UniProtKB-KW"/>
</dbReference>
<dbReference type="GO" id="GO:0005737">
    <property type="term" value="C:cytoplasm"/>
    <property type="evidence" value="ECO:0007669"/>
    <property type="project" value="UniProtKB-SubCell"/>
</dbReference>
<evidence type="ECO:0000256" key="2">
    <source>
        <dbReference type="ARBA" id="ARBA00022741"/>
    </source>
</evidence>
<evidence type="ECO:0000313" key="8">
    <source>
        <dbReference type="Proteomes" id="UP000236497"/>
    </source>
</evidence>
<evidence type="ECO:0000313" key="7">
    <source>
        <dbReference type="EMBL" id="CRZ34339.1"/>
    </source>
</evidence>
<sequence>MNVQWYPGHMAKAKRMMQENIKLIDVIIELVDARIPLSSKNPDIDALAGNKSRVLLLNKYDMADPKYNEMWKKYFEDKGFHTALINSKNGQGINQIKDIVYKACEAKIERDRRRGILNRPVRAMVVGIPNVGKSTFINSFVGKATAKTGNKPGVTKGKQWIRLSSKIELLDTPGILWPKFEDPAAGMRLAFIGSINDDIIQMTELSLELILFLSKYYPNALKDRYDILIPDNLESIKDGVGVLEQIATKRSCIMKGGEPDIDRAALILIDEFRNGRLGKVTLEFPE</sequence>